<proteinExistence type="predicted"/>
<feature type="region of interest" description="Disordered" evidence="1">
    <location>
        <begin position="26"/>
        <end position="68"/>
    </location>
</feature>
<evidence type="ECO:0000313" key="2">
    <source>
        <dbReference type="EMBL" id="GFH80070.1"/>
    </source>
</evidence>
<evidence type="ECO:0000313" key="5">
    <source>
        <dbReference type="Proteomes" id="UP000660975"/>
    </source>
</evidence>
<gene>
    <name evidence="3" type="ORF">GCM10010227_52640</name>
    <name evidence="2" type="ORF">Sgou_47400</name>
</gene>
<accession>A0A8H9HVL8</accession>
<reference evidence="2 4" key="2">
    <citation type="submission" date="2020-02" db="EMBL/GenBank/DDBJ databases">
        <title>Whole genome shotgun sequence of Streptomyces gougerotii NBRC 13043.</title>
        <authorList>
            <person name="Ichikawa N."/>
            <person name="Komaki H."/>
            <person name="Tamura T."/>
        </authorList>
    </citation>
    <scope>NUCLEOTIDE SEQUENCE [LARGE SCALE GENOMIC DNA]</scope>
    <source>
        <strain evidence="2 4">NBRC 13043</strain>
    </source>
</reference>
<evidence type="ECO:0000313" key="4">
    <source>
        <dbReference type="Proteomes" id="UP000480804"/>
    </source>
</evidence>
<reference evidence="3" key="3">
    <citation type="submission" date="2020-09" db="EMBL/GenBank/DDBJ databases">
        <authorList>
            <person name="Sun Q."/>
            <person name="Ohkuma M."/>
        </authorList>
    </citation>
    <scope>NUCLEOTIDE SEQUENCE</scope>
    <source>
        <strain evidence="3">JCM 4136</strain>
    </source>
</reference>
<reference evidence="3" key="1">
    <citation type="journal article" date="2014" name="Int. J. Syst. Evol. Microbiol.">
        <title>Complete genome sequence of Corynebacterium casei LMG S-19264T (=DSM 44701T), isolated from a smear-ripened cheese.</title>
        <authorList>
            <consortium name="US DOE Joint Genome Institute (JGI-PGF)"/>
            <person name="Walter F."/>
            <person name="Albersmeier A."/>
            <person name="Kalinowski J."/>
            <person name="Ruckert C."/>
        </authorList>
    </citation>
    <scope>NUCLEOTIDE SEQUENCE</scope>
    <source>
        <strain evidence="3">JCM 4136</strain>
    </source>
</reference>
<evidence type="ECO:0000313" key="3">
    <source>
        <dbReference type="EMBL" id="GGU90943.1"/>
    </source>
</evidence>
<sequence length="68" mass="7091">MSAEGTGSTTYGEGLKRGMDAGVRERVTASPEWEPEPYVTFGRTPVRRRPGSGAGFAGPPPAGGPAQW</sequence>
<evidence type="ECO:0000256" key="1">
    <source>
        <dbReference type="SAM" id="MobiDB-lite"/>
    </source>
</evidence>
<dbReference type="EMBL" id="BLLO01000025">
    <property type="protein sequence ID" value="GFH80070.1"/>
    <property type="molecule type" value="Genomic_DNA"/>
</dbReference>
<protein>
    <submittedName>
        <fullName evidence="3">Uncharacterized protein</fullName>
    </submittedName>
</protein>
<dbReference type="EMBL" id="BMSC01000024">
    <property type="protein sequence ID" value="GGU90943.1"/>
    <property type="molecule type" value="Genomic_DNA"/>
</dbReference>
<feature type="compositionally biased region" description="Pro residues" evidence="1">
    <location>
        <begin position="58"/>
        <end position="68"/>
    </location>
</feature>
<comment type="caution">
    <text evidence="3">The sequence shown here is derived from an EMBL/GenBank/DDBJ whole genome shotgun (WGS) entry which is preliminary data.</text>
</comment>
<name>A0A8H9HVL8_9ACTN</name>
<dbReference type="Proteomes" id="UP000660975">
    <property type="component" value="Unassembled WGS sequence"/>
</dbReference>
<dbReference type="Proteomes" id="UP000480804">
    <property type="component" value="Unassembled WGS sequence"/>
</dbReference>
<dbReference type="AlphaFoldDB" id="A0A8H9HVL8"/>
<organism evidence="3 5">
    <name type="scientific">Streptomyces gougerotii</name>
    <dbReference type="NCBI Taxonomy" id="53448"/>
    <lineage>
        <taxon>Bacteria</taxon>
        <taxon>Bacillati</taxon>
        <taxon>Actinomycetota</taxon>
        <taxon>Actinomycetes</taxon>
        <taxon>Kitasatosporales</taxon>
        <taxon>Streptomycetaceae</taxon>
        <taxon>Streptomyces</taxon>
        <taxon>Streptomyces diastaticus group</taxon>
    </lineage>
</organism>
<keyword evidence="4" id="KW-1185">Reference proteome</keyword>